<dbReference type="FunFam" id="3.40.50.1820:FF:000193">
    <property type="entry name" value="Ab-hydrolase associated lipase"/>
    <property type="match status" value="1"/>
</dbReference>
<dbReference type="SUPFAM" id="SSF53474">
    <property type="entry name" value="alpha/beta-Hydrolases"/>
    <property type="match status" value="1"/>
</dbReference>
<dbReference type="GO" id="GO:0006629">
    <property type="term" value="P:lipid metabolic process"/>
    <property type="evidence" value="ECO:0007669"/>
    <property type="project" value="InterPro"/>
</dbReference>
<feature type="region of interest" description="Disordered" evidence="1">
    <location>
        <begin position="1"/>
        <end position="34"/>
    </location>
</feature>
<organism evidence="4 5">
    <name type="scientific">Pyronema omphalodes (strain CBS 100304)</name>
    <name type="common">Pyronema confluens</name>
    <dbReference type="NCBI Taxonomy" id="1076935"/>
    <lineage>
        <taxon>Eukaryota</taxon>
        <taxon>Fungi</taxon>
        <taxon>Dikarya</taxon>
        <taxon>Ascomycota</taxon>
        <taxon>Pezizomycotina</taxon>
        <taxon>Pezizomycetes</taxon>
        <taxon>Pezizales</taxon>
        <taxon>Pyronemataceae</taxon>
        <taxon>Pyronema</taxon>
    </lineage>
</organism>
<keyword evidence="2" id="KW-1133">Transmembrane helix</keyword>
<gene>
    <name evidence="4" type="ORF">PCON_10293</name>
</gene>
<keyword evidence="2" id="KW-0812">Transmembrane</keyword>
<evidence type="ECO:0000256" key="1">
    <source>
        <dbReference type="SAM" id="MobiDB-lite"/>
    </source>
</evidence>
<proteinExistence type="predicted"/>
<keyword evidence="5" id="KW-1185">Reference proteome</keyword>
<dbReference type="OrthoDB" id="6130531at2759"/>
<accession>U4LGF0</accession>
<name>U4LGF0_PYROM</name>
<evidence type="ECO:0000256" key="2">
    <source>
        <dbReference type="SAM" id="Phobius"/>
    </source>
</evidence>
<dbReference type="InterPro" id="IPR006693">
    <property type="entry name" value="AB_hydrolase_lipase"/>
</dbReference>
<dbReference type="InterPro" id="IPR029058">
    <property type="entry name" value="AB_hydrolase_fold"/>
</dbReference>
<dbReference type="eggNOG" id="KOG2624">
    <property type="taxonomic scope" value="Eukaryota"/>
</dbReference>
<dbReference type="Pfam" id="PF04083">
    <property type="entry name" value="Abhydro_lipase"/>
    <property type="match status" value="1"/>
</dbReference>
<reference evidence="4 5" key="1">
    <citation type="journal article" date="2013" name="PLoS Genet.">
        <title>The genome and development-dependent transcriptomes of Pyronema confluens: a window into fungal evolution.</title>
        <authorList>
            <person name="Traeger S."/>
            <person name="Altegoer F."/>
            <person name="Freitag M."/>
            <person name="Gabaldon T."/>
            <person name="Kempken F."/>
            <person name="Kumar A."/>
            <person name="Marcet-Houben M."/>
            <person name="Poggeler S."/>
            <person name="Stajich J.E."/>
            <person name="Nowrousian M."/>
        </authorList>
    </citation>
    <scope>NUCLEOTIDE SEQUENCE [LARGE SCALE GENOMIC DNA]</scope>
    <source>
        <strain evidence="5">CBS 100304</strain>
        <tissue evidence="4">Vegetative mycelium</tissue>
    </source>
</reference>
<dbReference type="EMBL" id="HF935555">
    <property type="protein sequence ID" value="CCX10699.1"/>
    <property type="molecule type" value="Genomic_DNA"/>
</dbReference>
<sequence>MPSPLSTRSTKSVSSLQSDLGTDNLPSPDGDAIKALNVTAHDTVIETADGHRLPGVPLPEAKKLNALRSLSSSSAEDSSSSSLDPSTEPSDNEDSTDEKTEGETHIELAPAFTDPLFPPLPVYGPATPLRQLQCAVFQFTSGFLSLCFLLVIVLGAITESTPEFLWRKWMQFQGLDPDKDRPFEDYEKRRKAEKVKLEARGEKDELVCDIGYYARKVGLDSETFEVETEDGFVLEMHHIYDPEDLPYYPVMTRETREEAEEDEEIMSILPRETEKRKNGKKGRRRYPVLLIHGLLQSAGAYCVNDENSLAFYLVRCGYDVWLGNNRCGFHPKHTVLNYHDPRMWAWNIRQMGILDLPAFINPILTLSQFSKLALIAHSQGTTQTFVSLAKQQRPDLGQKISVFCALAPAVYAGPLIDKIYFKFMKIIPPSAFRIVFGIHAFIPFMMTMHKLVPAKLYGELGYRVFWFLFGWSDTRWDRTLRRRFFRFAPVYVSAEAMRWWLGRECFAKHRCILSTHSAGKEAGPECGGGAWFDERFPKLAMWVAGSDKLVDGERLINRFEEGLEPHVELVHKKVIPEYEHLDVVWAVDAKRRVFEEVVEVIGKCVEEEGKMEGVVKGRRV</sequence>
<dbReference type="PANTHER" id="PTHR11005">
    <property type="entry name" value="LYSOSOMAL ACID LIPASE-RELATED"/>
    <property type="match status" value="1"/>
</dbReference>
<dbReference type="STRING" id="1076935.U4LGF0"/>
<dbReference type="OMA" id="AYCTNDD"/>
<dbReference type="Gene3D" id="3.40.50.1820">
    <property type="entry name" value="alpha/beta hydrolase"/>
    <property type="match status" value="1"/>
</dbReference>
<keyword evidence="2" id="KW-0472">Membrane</keyword>
<dbReference type="AlphaFoldDB" id="U4LGF0"/>
<dbReference type="Proteomes" id="UP000018144">
    <property type="component" value="Unassembled WGS sequence"/>
</dbReference>
<feature type="domain" description="Partial AB-hydrolase lipase" evidence="3">
    <location>
        <begin position="211"/>
        <end position="304"/>
    </location>
</feature>
<feature type="transmembrane region" description="Helical" evidence="2">
    <location>
        <begin position="135"/>
        <end position="158"/>
    </location>
</feature>
<feature type="region of interest" description="Disordered" evidence="1">
    <location>
        <begin position="67"/>
        <end position="103"/>
    </location>
</feature>
<evidence type="ECO:0000313" key="4">
    <source>
        <dbReference type="EMBL" id="CCX10699.1"/>
    </source>
</evidence>
<feature type="compositionally biased region" description="Low complexity" evidence="1">
    <location>
        <begin position="69"/>
        <end position="89"/>
    </location>
</feature>
<feature type="compositionally biased region" description="Polar residues" evidence="1">
    <location>
        <begin position="1"/>
        <end position="25"/>
    </location>
</feature>
<evidence type="ECO:0000313" key="5">
    <source>
        <dbReference type="Proteomes" id="UP000018144"/>
    </source>
</evidence>
<protein>
    <submittedName>
        <fullName evidence="4">Similar to Sterol esterase 2 acc. no. Q07950</fullName>
    </submittedName>
</protein>
<evidence type="ECO:0000259" key="3">
    <source>
        <dbReference type="Pfam" id="PF04083"/>
    </source>
</evidence>